<proteinExistence type="predicted"/>
<dbReference type="Proteomes" id="UP000805193">
    <property type="component" value="Unassembled WGS sequence"/>
</dbReference>
<accession>A0AC60QC13</accession>
<gene>
    <name evidence="1" type="ORF">HPB47_022766</name>
</gene>
<sequence length="115" mass="12728">MRTADPRAIPRSSPTPEWDVPRSPRLRPVEERSPHARCFQSSRGLPSRTAVMILDGVNRTVPGVRAGRHDMATLSLKISVPENKVIKTIQFDPGTVVYDACRVIRDKVPDSALGD</sequence>
<dbReference type="EMBL" id="JABSTQ010009332">
    <property type="protein sequence ID" value="KAG0430357.1"/>
    <property type="molecule type" value="Genomic_DNA"/>
</dbReference>
<name>A0AC60QC13_IXOPE</name>
<reference evidence="1 2" key="1">
    <citation type="journal article" date="2020" name="Cell">
        <title>Large-Scale Comparative Analyses of Tick Genomes Elucidate Their Genetic Diversity and Vector Capacities.</title>
        <authorList>
            <consortium name="Tick Genome and Microbiome Consortium (TIGMIC)"/>
            <person name="Jia N."/>
            <person name="Wang J."/>
            <person name="Shi W."/>
            <person name="Du L."/>
            <person name="Sun Y."/>
            <person name="Zhan W."/>
            <person name="Jiang J.F."/>
            <person name="Wang Q."/>
            <person name="Zhang B."/>
            <person name="Ji P."/>
            <person name="Bell-Sakyi L."/>
            <person name="Cui X.M."/>
            <person name="Yuan T.T."/>
            <person name="Jiang B.G."/>
            <person name="Yang W.F."/>
            <person name="Lam T.T."/>
            <person name="Chang Q.C."/>
            <person name="Ding S.J."/>
            <person name="Wang X.J."/>
            <person name="Zhu J.G."/>
            <person name="Ruan X.D."/>
            <person name="Zhao L."/>
            <person name="Wei J.T."/>
            <person name="Ye R.Z."/>
            <person name="Que T.C."/>
            <person name="Du C.H."/>
            <person name="Zhou Y.H."/>
            <person name="Cheng J.X."/>
            <person name="Dai P.F."/>
            <person name="Guo W.B."/>
            <person name="Han X.H."/>
            <person name="Huang E.J."/>
            <person name="Li L.F."/>
            <person name="Wei W."/>
            <person name="Gao Y.C."/>
            <person name="Liu J.Z."/>
            <person name="Shao H.Z."/>
            <person name="Wang X."/>
            <person name="Wang C.C."/>
            <person name="Yang T.C."/>
            <person name="Huo Q.B."/>
            <person name="Li W."/>
            <person name="Chen H.Y."/>
            <person name="Chen S.E."/>
            <person name="Zhou L.G."/>
            <person name="Ni X.B."/>
            <person name="Tian J.H."/>
            <person name="Sheng Y."/>
            <person name="Liu T."/>
            <person name="Pan Y.S."/>
            <person name="Xia L.Y."/>
            <person name="Li J."/>
            <person name="Zhao F."/>
            <person name="Cao W.C."/>
        </authorList>
    </citation>
    <scope>NUCLEOTIDE SEQUENCE [LARGE SCALE GENOMIC DNA]</scope>
    <source>
        <strain evidence="1">Iper-2018</strain>
    </source>
</reference>
<feature type="non-terminal residue" evidence="1">
    <location>
        <position position="115"/>
    </location>
</feature>
<evidence type="ECO:0000313" key="2">
    <source>
        <dbReference type="Proteomes" id="UP000805193"/>
    </source>
</evidence>
<keyword evidence="2" id="KW-1185">Reference proteome</keyword>
<comment type="caution">
    <text evidence="1">The sequence shown here is derived from an EMBL/GenBank/DDBJ whole genome shotgun (WGS) entry which is preliminary data.</text>
</comment>
<organism evidence="1 2">
    <name type="scientific">Ixodes persulcatus</name>
    <name type="common">Taiga tick</name>
    <dbReference type="NCBI Taxonomy" id="34615"/>
    <lineage>
        <taxon>Eukaryota</taxon>
        <taxon>Metazoa</taxon>
        <taxon>Ecdysozoa</taxon>
        <taxon>Arthropoda</taxon>
        <taxon>Chelicerata</taxon>
        <taxon>Arachnida</taxon>
        <taxon>Acari</taxon>
        <taxon>Parasitiformes</taxon>
        <taxon>Ixodida</taxon>
        <taxon>Ixodoidea</taxon>
        <taxon>Ixodidae</taxon>
        <taxon>Ixodinae</taxon>
        <taxon>Ixodes</taxon>
    </lineage>
</organism>
<evidence type="ECO:0000313" key="1">
    <source>
        <dbReference type="EMBL" id="KAG0430357.1"/>
    </source>
</evidence>
<protein>
    <submittedName>
        <fullName evidence="1">Uncharacterized protein</fullName>
    </submittedName>
</protein>